<feature type="transmembrane region" description="Helical" evidence="6">
    <location>
        <begin position="472"/>
        <end position="490"/>
    </location>
</feature>
<evidence type="ECO:0000313" key="9">
    <source>
        <dbReference type="EMBL" id="HIR46825.1"/>
    </source>
</evidence>
<evidence type="ECO:0000313" key="10">
    <source>
        <dbReference type="Proteomes" id="UP000824242"/>
    </source>
</evidence>
<dbReference type="AlphaFoldDB" id="A0A9D1ANN0"/>
<evidence type="ECO:0000259" key="8">
    <source>
        <dbReference type="Pfam" id="PF13567"/>
    </source>
</evidence>
<evidence type="ECO:0000256" key="6">
    <source>
        <dbReference type="SAM" id="Phobius"/>
    </source>
</evidence>
<dbReference type="NCBIfam" id="TIGR00360">
    <property type="entry name" value="ComEC_N-term"/>
    <property type="match status" value="1"/>
</dbReference>
<dbReference type="InterPro" id="IPR004477">
    <property type="entry name" value="ComEC_N"/>
</dbReference>
<gene>
    <name evidence="9" type="ORF">IAB89_04060</name>
</gene>
<sequence length="735" mass="78901">MKRPLALVGFSYLLALTVALFFGERLSPYLACGASILFTIFFLSKRLRKGMVLSASMLAAALAFSSFSAGSSRLACVENLHGIEAEISGVVVDLPYDENYRTCYLLEVRRIENHAFPANGRILVYAKEPIADGPGDCVEGVMRLLLPDGNTGPFGQRASLAADGVYLYAFPVEEGAISVPGRENSLWISILSWKERLYDAADAVFSRSDSAFVKALLFGDKHELSEEVQEDFRVSGVSHLLAVSGFHLAVVTQLLTLLLRALRLPRPFCVLGVAAGILLFMATAGFSFSVCRSGIMCLILLLGECCFRRADTLNSLGLAVLLICLHNPYAAADAGFLLSISATAGIALCAGRLQKAMERLHGSDGVLHRLLRPVYALLASTLGALLFTLPLSLPLFGTISPAAVPANLLMMIPSSLLLQLSLLTVLAAAVAPGAASIAAIPVSWLCRYLRSCAAFLSGLPYASFSFSGREAFLWLGCALFLLGLAVLLGRGRPKLRLTGLLCVILFLVTLVSHQFSLRNVTCCSVLSSGDGISLVLTRNGRAAVVGCGGYSQSPLLRELDAQNVKELDLLALVSESFEEGSNAGHTLEKKPASVLLCRGESLANATLLSGSEKAGETVCYGEGYTVFLWDGAVSVERSGDFVRILCGNERILLWPEGAGEDTLPEDWKDCTILVMEETPDSLSDFAPRYGIFCMDEDAVSRVWRADYSFLPLATEDGAIEIRVGAGNTTQVRREL</sequence>
<evidence type="ECO:0000259" key="7">
    <source>
        <dbReference type="Pfam" id="PF03772"/>
    </source>
</evidence>
<feature type="transmembrane region" description="Helical" evidence="6">
    <location>
        <begin position="448"/>
        <end position="466"/>
    </location>
</feature>
<dbReference type="PANTHER" id="PTHR30619">
    <property type="entry name" value="DNA INTERNALIZATION/COMPETENCE PROTEIN COMEC/REC2"/>
    <property type="match status" value="1"/>
</dbReference>
<keyword evidence="3 6" id="KW-0812">Transmembrane</keyword>
<dbReference type="PANTHER" id="PTHR30619:SF1">
    <property type="entry name" value="RECOMBINATION PROTEIN 2"/>
    <property type="match status" value="1"/>
</dbReference>
<evidence type="ECO:0000256" key="3">
    <source>
        <dbReference type="ARBA" id="ARBA00022692"/>
    </source>
</evidence>
<feature type="domain" description="DUF4131" evidence="8">
    <location>
        <begin position="30"/>
        <end position="166"/>
    </location>
</feature>
<dbReference type="GO" id="GO:0005886">
    <property type="term" value="C:plasma membrane"/>
    <property type="evidence" value="ECO:0007669"/>
    <property type="project" value="UniProtKB-SubCell"/>
</dbReference>
<feature type="domain" description="ComEC/Rec2-related protein" evidence="7">
    <location>
        <begin position="216"/>
        <end position="489"/>
    </location>
</feature>
<name>A0A9D1ANN0_9FIRM</name>
<feature type="transmembrane region" description="Helical" evidence="6">
    <location>
        <begin position="336"/>
        <end position="353"/>
    </location>
</feature>
<feature type="transmembrane region" description="Helical" evidence="6">
    <location>
        <begin position="28"/>
        <end position="44"/>
    </location>
</feature>
<evidence type="ECO:0000256" key="5">
    <source>
        <dbReference type="ARBA" id="ARBA00023136"/>
    </source>
</evidence>
<evidence type="ECO:0000256" key="1">
    <source>
        <dbReference type="ARBA" id="ARBA00004651"/>
    </source>
</evidence>
<feature type="transmembrane region" description="Helical" evidence="6">
    <location>
        <begin position="240"/>
        <end position="262"/>
    </location>
</feature>
<dbReference type="Pfam" id="PF13567">
    <property type="entry name" value="DUF4131"/>
    <property type="match status" value="1"/>
</dbReference>
<feature type="transmembrane region" description="Helical" evidence="6">
    <location>
        <begin position="374"/>
        <end position="396"/>
    </location>
</feature>
<dbReference type="Pfam" id="PF03772">
    <property type="entry name" value="Competence"/>
    <property type="match status" value="1"/>
</dbReference>
<dbReference type="InterPro" id="IPR052159">
    <property type="entry name" value="Competence_DNA_uptake"/>
</dbReference>
<dbReference type="Proteomes" id="UP000824242">
    <property type="component" value="Unassembled WGS sequence"/>
</dbReference>
<reference evidence="9" key="1">
    <citation type="submission" date="2020-10" db="EMBL/GenBank/DDBJ databases">
        <authorList>
            <person name="Gilroy R."/>
        </authorList>
    </citation>
    <scope>NUCLEOTIDE SEQUENCE</scope>
    <source>
        <strain evidence="9">ChiSxjej1B13-7958</strain>
    </source>
</reference>
<evidence type="ECO:0000256" key="4">
    <source>
        <dbReference type="ARBA" id="ARBA00022989"/>
    </source>
</evidence>
<organism evidence="9 10">
    <name type="scientific">Candidatus Caccousia avicola</name>
    <dbReference type="NCBI Taxonomy" id="2840721"/>
    <lineage>
        <taxon>Bacteria</taxon>
        <taxon>Bacillati</taxon>
        <taxon>Bacillota</taxon>
        <taxon>Clostridia</taxon>
        <taxon>Eubacteriales</taxon>
        <taxon>Oscillospiraceae</taxon>
        <taxon>Oscillospiraceae incertae sedis</taxon>
        <taxon>Candidatus Caccousia</taxon>
    </lineage>
</organism>
<evidence type="ECO:0000256" key="2">
    <source>
        <dbReference type="ARBA" id="ARBA00022475"/>
    </source>
</evidence>
<accession>A0A9D1ANN0</accession>
<dbReference type="InterPro" id="IPR025405">
    <property type="entry name" value="DUF4131"/>
</dbReference>
<comment type="subcellular location">
    <subcellularLocation>
        <location evidence="1">Cell membrane</location>
        <topology evidence="1">Multi-pass membrane protein</topology>
    </subcellularLocation>
</comment>
<feature type="transmembrane region" description="Helical" evidence="6">
    <location>
        <begin position="5"/>
        <end position="22"/>
    </location>
</feature>
<reference evidence="9" key="2">
    <citation type="journal article" date="2021" name="PeerJ">
        <title>Extensive microbial diversity within the chicken gut microbiome revealed by metagenomics and culture.</title>
        <authorList>
            <person name="Gilroy R."/>
            <person name="Ravi A."/>
            <person name="Getino M."/>
            <person name="Pursley I."/>
            <person name="Horton D.L."/>
            <person name="Alikhan N.F."/>
            <person name="Baker D."/>
            <person name="Gharbi K."/>
            <person name="Hall N."/>
            <person name="Watson M."/>
            <person name="Adriaenssens E.M."/>
            <person name="Foster-Nyarko E."/>
            <person name="Jarju S."/>
            <person name="Secka A."/>
            <person name="Antonio M."/>
            <person name="Oren A."/>
            <person name="Chaudhuri R.R."/>
            <person name="La Ragione R."/>
            <person name="Hildebrand F."/>
            <person name="Pallen M.J."/>
        </authorList>
    </citation>
    <scope>NUCLEOTIDE SEQUENCE</scope>
    <source>
        <strain evidence="9">ChiSxjej1B13-7958</strain>
    </source>
</reference>
<protein>
    <submittedName>
        <fullName evidence="9">ComEC/Rec2 family competence protein</fullName>
    </submittedName>
</protein>
<feature type="transmembrane region" description="Helical" evidence="6">
    <location>
        <begin position="274"/>
        <end position="301"/>
    </location>
</feature>
<feature type="transmembrane region" description="Helical" evidence="6">
    <location>
        <begin position="416"/>
        <end position="441"/>
    </location>
</feature>
<comment type="caution">
    <text evidence="9">The sequence shown here is derived from an EMBL/GenBank/DDBJ whole genome shotgun (WGS) entry which is preliminary data.</text>
</comment>
<dbReference type="EMBL" id="DVGZ01000041">
    <property type="protein sequence ID" value="HIR46825.1"/>
    <property type="molecule type" value="Genomic_DNA"/>
</dbReference>
<feature type="transmembrane region" description="Helical" evidence="6">
    <location>
        <begin position="497"/>
        <end position="515"/>
    </location>
</feature>
<feature type="transmembrane region" description="Helical" evidence="6">
    <location>
        <begin position="313"/>
        <end position="330"/>
    </location>
</feature>
<keyword evidence="2" id="KW-1003">Cell membrane</keyword>
<keyword evidence="4 6" id="KW-1133">Transmembrane helix</keyword>
<keyword evidence="5 6" id="KW-0472">Membrane</keyword>
<proteinExistence type="predicted"/>